<dbReference type="Gene3D" id="1.10.3460.10">
    <property type="entry name" value="Chlorophyll a/b binding protein domain"/>
    <property type="match status" value="1"/>
</dbReference>
<organism evidence="1 2">
    <name type="scientific">Phoenix dactylifera</name>
    <name type="common">Date palm</name>
    <dbReference type="NCBI Taxonomy" id="42345"/>
    <lineage>
        <taxon>Eukaryota</taxon>
        <taxon>Viridiplantae</taxon>
        <taxon>Streptophyta</taxon>
        <taxon>Embryophyta</taxon>
        <taxon>Tracheophyta</taxon>
        <taxon>Spermatophyta</taxon>
        <taxon>Magnoliopsida</taxon>
        <taxon>Liliopsida</taxon>
        <taxon>Arecaceae</taxon>
        <taxon>Coryphoideae</taxon>
        <taxon>Phoeniceae</taxon>
        <taxon>Phoenix</taxon>
    </lineage>
</organism>
<proteinExistence type="predicted"/>
<dbReference type="PANTHER" id="PTHR37752">
    <property type="entry name" value="OS02G0610700 PROTEIN"/>
    <property type="match status" value="1"/>
</dbReference>
<sequence length="155" mass="16929">MMMASSSSFWPSACPPVSSAAASSSILPIKPLLSSPRTSFSWSLQNRHLDNTILQRSDRQAVLVFANVNAPQRKGSSSNEVMMVDPLEAKRLAAKQMQEIQAKEKHKRRRQAEAINGAWAMIGLTAGLVVEGHTGKGILDQLAGYFSAIISFFIR</sequence>
<dbReference type="RefSeq" id="XP_008779688.2">
    <property type="nucleotide sequence ID" value="XM_008781466.3"/>
</dbReference>
<accession>A0A8B7BKP7</accession>
<protein>
    <submittedName>
        <fullName evidence="2">Uncharacterized protein LOC103699445 isoform X1</fullName>
    </submittedName>
</protein>
<dbReference type="KEGG" id="pda:103699445"/>
<name>A0A8B7BKP7_PHODC</name>
<keyword evidence="1" id="KW-1185">Reference proteome</keyword>
<evidence type="ECO:0000313" key="2">
    <source>
        <dbReference type="RefSeq" id="XP_008779688.2"/>
    </source>
</evidence>
<reference evidence="2" key="2">
    <citation type="submission" date="2025-08" db="UniProtKB">
        <authorList>
            <consortium name="RefSeq"/>
        </authorList>
    </citation>
    <scope>IDENTIFICATION</scope>
    <source>
        <tissue evidence="2">Young leaves</tissue>
    </source>
</reference>
<dbReference type="GO" id="GO:0009535">
    <property type="term" value="C:chloroplast thylakoid membrane"/>
    <property type="evidence" value="ECO:0007669"/>
    <property type="project" value="TreeGrafter"/>
</dbReference>
<dbReference type="OrthoDB" id="1887732at2759"/>
<evidence type="ECO:0000313" key="1">
    <source>
        <dbReference type="Proteomes" id="UP000228380"/>
    </source>
</evidence>
<gene>
    <name evidence="2" type="primary">LOC103699445</name>
</gene>
<dbReference type="PANTHER" id="PTHR37752:SF1">
    <property type="entry name" value="OS02G0610700 PROTEIN"/>
    <property type="match status" value="1"/>
</dbReference>
<reference evidence="1" key="1">
    <citation type="journal article" date="2019" name="Nat. Commun.">
        <title>Genome-wide association mapping of date palm fruit traits.</title>
        <authorList>
            <person name="Hazzouri K.M."/>
            <person name="Gros-Balthazard M."/>
            <person name="Flowers J.M."/>
            <person name="Copetti D."/>
            <person name="Lemansour A."/>
            <person name="Lebrun M."/>
            <person name="Masmoudi K."/>
            <person name="Ferrand S."/>
            <person name="Dhar M.I."/>
            <person name="Fresquez Z.A."/>
            <person name="Rosas U."/>
            <person name="Zhang J."/>
            <person name="Talag J."/>
            <person name="Lee S."/>
            <person name="Kudrna D."/>
            <person name="Powell R.F."/>
            <person name="Leitch I.J."/>
            <person name="Krueger R.R."/>
            <person name="Wing R.A."/>
            <person name="Amiri K.M.A."/>
            <person name="Purugganan M.D."/>
        </authorList>
    </citation>
    <scope>NUCLEOTIDE SEQUENCE [LARGE SCALE GENOMIC DNA]</scope>
    <source>
        <strain evidence="1">cv. Khalas</strain>
    </source>
</reference>
<dbReference type="InterPro" id="IPR053091">
    <property type="entry name" value="PSII_Assembly/Photoprotect-Rel"/>
</dbReference>
<dbReference type="GeneID" id="103699445"/>
<dbReference type="AlphaFoldDB" id="A0A8B7BKP7"/>
<dbReference type="SUPFAM" id="SSF103511">
    <property type="entry name" value="Chlorophyll a-b binding protein"/>
    <property type="match status" value="1"/>
</dbReference>
<dbReference type="Proteomes" id="UP000228380">
    <property type="component" value="Chromosome 1"/>
</dbReference>